<dbReference type="STRING" id="1782.AWC18_04170"/>
<dbReference type="Proteomes" id="UP000193108">
    <property type="component" value="Unassembled WGS sequence"/>
</dbReference>
<name>A0A1X1ZJY8_MYCNO</name>
<keyword evidence="2" id="KW-1185">Reference proteome</keyword>
<accession>A0A1X1ZJY8</accession>
<protein>
    <submittedName>
        <fullName evidence="1">Uncharacterized protein</fullName>
    </submittedName>
</protein>
<organism evidence="1 2">
    <name type="scientific">Mycolicibacter nonchromogenicus</name>
    <name type="common">Mycobacterium nonchromogenicum</name>
    <dbReference type="NCBI Taxonomy" id="1782"/>
    <lineage>
        <taxon>Bacteria</taxon>
        <taxon>Bacillati</taxon>
        <taxon>Actinomycetota</taxon>
        <taxon>Actinomycetes</taxon>
        <taxon>Mycobacteriales</taxon>
        <taxon>Mycobacteriaceae</taxon>
        <taxon>Mycolicibacter</taxon>
    </lineage>
</organism>
<dbReference type="AlphaFoldDB" id="A0A1X1ZJY8"/>
<dbReference type="RefSeq" id="WP_085137814.1">
    <property type="nucleotide sequence ID" value="NZ_LQPI01000027.1"/>
</dbReference>
<proteinExistence type="predicted"/>
<evidence type="ECO:0000313" key="2">
    <source>
        <dbReference type="Proteomes" id="UP000193108"/>
    </source>
</evidence>
<dbReference type="EMBL" id="LQPI01000027">
    <property type="protein sequence ID" value="ORW23673.1"/>
    <property type="molecule type" value="Genomic_DNA"/>
</dbReference>
<sequence>MSTTVQIFDKAAEHLPIICPTDQIAQTLLAGPWFPESPTEVVNAIHELQRLVVTTLGAGGKIADPWVEAERFLGVTVIPVVPSPAVFRFSLNAAAEHVCRALEDAGDAGGAIPDEVTAPVRISLSDAVGHLREAERLLNHALEGS</sequence>
<comment type="caution">
    <text evidence="1">The sequence shown here is derived from an EMBL/GenBank/DDBJ whole genome shotgun (WGS) entry which is preliminary data.</text>
</comment>
<evidence type="ECO:0000313" key="1">
    <source>
        <dbReference type="EMBL" id="ORW23673.1"/>
    </source>
</evidence>
<reference evidence="1 2" key="1">
    <citation type="submission" date="2016-01" db="EMBL/GenBank/DDBJ databases">
        <title>The new phylogeny of the genus Mycobacterium.</title>
        <authorList>
            <person name="Tarcisio F."/>
            <person name="Conor M."/>
            <person name="Antonella G."/>
            <person name="Elisabetta G."/>
            <person name="Giulia F.S."/>
            <person name="Sara T."/>
            <person name="Anna F."/>
            <person name="Clotilde B."/>
            <person name="Roberto B."/>
            <person name="Veronica D.S."/>
            <person name="Fabio R."/>
            <person name="Monica P."/>
            <person name="Olivier J."/>
            <person name="Enrico T."/>
            <person name="Nicola S."/>
        </authorList>
    </citation>
    <scope>NUCLEOTIDE SEQUENCE [LARGE SCALE GENOMIC DNA]</scope>
    <source>
        <strain evidence="1 2">DSM 44164</strain>
    </source>
</reference>
<gene>
    <name evidence="1" type="ORF">AWC18_04170</name>
</gene>